<evidence type="ECO:0000313" key="4">
    <source>
        <dbReference type="RefSeq" id="XP_022325985.1"/>
    </source>
</evidence>
<dbReference type="InterPro" id="IPR001466">
    <property type="entry name" value="Beta-lactam-related"/>
</dbReference>
<dbReference type="GO" id="GO:0005739">
    <property type="term" value="C:mitochondrion"/>
    <property type="evidence" value="ECO:0007669"/>
    <property type="project" value="TreeGrafter"/>
</dbReference>
<dbReference type="RefSeq" id="XP_022325985.1">
    <property type="nucleotide sequence ID" value="XM_022470277.1"/>
</dbReference>
<dbReference type="InterPro" id="IPR012338">
    <property type="entry name" value="Beta-lactam/transpept-like"/>
</dbReference>
<dbReference type="GO" id="GO:0006508">
    <property type="term" value="P:proteolysis"/>
    <property type="evidence" value="ECO:0007669"/>
    <property type="project" value="TreeGrafter"/>
</dbReference>
<dbReference type="GeneID" id="111125963"/>
<proteinExistence type="predicted"/>
<evidence type="ECO:0000259" key="2">
    <source>
        <dbReference type="Pfam" id="PF00144"/>
    </source>
</evidence>
<keyword evidence="3" id="KW-1185">Reference proteome</keyword>
<dbReference type="AlphaFoldDB" id="A0A8B8DE68"/>
<accession>A0A8B8DE68</accession>
<dbReference type="GO" id="GO:0008233">
    <property type="term" value="F:peptidase activity"/>
    <property type="evidence" value="ECO:0007669"/>
    <property type="project" value="TreeGrafter"/>
</dbReference>
<name>A0A8B8DE68_CRAVI</name>
<dbReference type="Gene3D" id="3.40.710.10">
    <property type="entry name" value="DD-peptidase/beta-lactamase superfamily"/>
    <property type="match status" value="1"/>
</dbReference>
<dbReference type="OrthoDB" id="5946976at2759"/>
<dbReference type="GO" id="GO:0019216">
    <property type="term" value="P:regulation of lipid metabolic process"/>
    <property type="evidence" value="ECO:0007669"/>
    <property type="project" value="TreeGrafter"/>
</dbReference>
<feature type="region of interest" description="Disordered" evidence="1">
    <location>
        <begin position="214"/>
        <end position="250"/>
    </location>
</feature>
<dbReference type="PANTHER" id="PTHR46520">
    <property type="entry name" value="SERINE BETA-LACTAMASE-LIKE PROTEIN LACTB, MITOCHONDRIAL"/>
    <property type="match status" value="1"/>
</dbReference>
<dbReference type="PANTHER" id="PTHR46520:SF1">
    <property type="entry name" value="SERINE BETA-LACTAMASE-LIKE PROTEIN LACTB, MITOCHONDRIAL"/>
    <property type="match status" value="1"/>
</dbReference>
<protein>
    <submittedName>
        <fullName evidence="4">Serine beta-lactamase-like protein LACTB, mitochondrial</fullName>
    </submittedName>
</protein>
<dbReference type="Proteomes" id="UP000694844">
    <property type="component" value="Chromosome 3"/>
</dbReference>
<sequence length="516" mass="57292">MVVIINGMLLGVRTSRPTKTLFDAVTRRKFLSTRHHHNGQTSNSLKRAATKICIVSGVGVCALSLYNLTAECKQEEVTETKASIVHQLSLEETIEKARDVVQRAKDETGSPGLVVGVSIDGKTVWAEGLGYADVENRTKMSPDTVLRIASISKSITMAAVAKQWELGILDLDKPVQHYVPSFPEKQINGVKVTITTRQLVSHMAGIRHYGKDYMKKNQEKEEKATSTMKNLENKAKKSPNDSSNSKTESQLDEMELDEYYIMKSFRSVTESLSLFKDDPLLHSPGSGFFYTTHGWTLISAVLEAATKEPFEKHIIKMVQELGMNNTYLDENSPLIYHRGRHYVKDQKGKKLINAPYVDLSYKWAGGGLLSTIPDLLRFGNVMLYSFQHSVSPSAPGQPSEVPPGFLNPETMRALWIPLYKCSKEKEVWYGMGWFVDGDQQKYGQGKRSRFRVSHTGNAVGGSSVLLILPPSSSPTKDPPKGVVVAIIVNMTAVNLSPAAEQVAELFENYHQGRGHS</sequence>
<gene>
    <name evidence="4" type="primary">LOC111125963</name>
</gene>
<dbReference type="KEGG" id="cvn:111125963"/>
<feature type="domain" description="Beta-lactamase-related" evidence="2">
    <location>
        <begin position="98"/>
        <end position="491"/>
    </location>
</feature>
<dbReference type="Pfam" id="PF00144">
    <property type="entry name" value="Beta-lactamase"/>
    <property type="match status" value="1"/>
</dbReference>
<reference evidence="4" key="1">
    <citation type="submission" date="2025-08" db="UniProtKB">
        <authorList>
            <consortium name="RefSeq"/>
        </authorList>
    </citation>
    <scope>IDENTIFICATION</scope>
    <source>
        <tissue evidence="4">Whole sample</tissue>
    </source>
</reference>
<feature type="compositionally biased region" description="Basic and acidic residues" evidence="1">
    <location>
        <begin position="214"/>
        <end position="224"/>
    </location>
</feature>
<dbReference type="SUPFAM" id="SSF56601">
    <property type="entry name" value="beta-lactamase/transpeptidase-like"/>
    <property type="match status" value="1"/>
</dbReference>
<evidence type="ECO:0000256" key="1">
    <source>
        <dbReference type="SAM" id="MobiDB-lite"/>
    </source>
</evidence>
<organism evidence="3 4">
    <name type="scientific">Crassostrea virginica</name>
    <name type="common">Eastern oyster</name>
    <dbReference type="NCBI Taxonomy" id="6565"/>
    <lineage>
        <taxon>Eukaryota</taxon>
        <taxon>Metazoa</taxon>
        <taxon>Spiralia</taxon>
        <taxon>Lophotrochozoa</taxon>
        <taxon>Mollusca</taxon>
        <taxon>Bivalvia</taxon>
        <taxon>Autobranchia</taxon>
        <taxon>Pteriomorphia</taxon>
        <taxon>Ostreida</taxon>
        <taxon>Ostreoidea</taxon>
        <taxon>Ostreidae</taxon>
        <taxon>Crassostrea</taxon>
    </lineage>
</organism>
<evidence type="ECO:0000313" key="3">
    <source>
        <dbReference type="Proteomes" id="UP000694844"/>
    </source>
</evidence>
<dbReference type="InterPro" id="IPR052794">
    <property type="entry name" value="Mito_Ser_Protease_LACTB"/>
</dbReference>